<protein>
    <recommendedName>
        <fullName evidence="2">FAM50A/XAP5 C-terminal domain-containing protein</fullName>
    </recommendedName>
</protein>
<feature type="compositionally biased region" description="Polar residues" evidence="1">
    <location>
        <begin position="1"/>
        <end position="39"/>
    </location>
</feature>
<dbReference type="InterPro" id="IPR007005">
    <property type="entry name" value="XAP5"/>
</dbReference>
<keyword evidence="4" id="KW-1185">Reference proteome</keyword>
<dbReference type="PANTHER" id="PTHR12722">
    <property type="entry name" value="XAP-5 PROTEIN-RELATED"/>
    <property type="match status" value="1"/>
</dbReference>
<feature type="compositionally biased region" description="Low complexity" evidence="1">
    <location>
        <begin position="92"/>
        <end position="112"/>
    </location>
</feature>
<dbReference type="AlphaFoldDB" id="A0A9P4J522"/>
<feature type="domain" description="FAM50A/XAP5 C-terminal" evidence="2">
    <location>
        <begin position="158"/>
        <end position="338"/>
    </location>
</feature>
<organism evidence="3 4">
    <name type="scientific">Myriangium duriaei CBS 260.36</name>
    <dbReference type="NCBI Taxonomy" id="1168546"/>
    <lineage>
        <taxon>Eukaryota</taxon>
        <taxon>Fungi</taxon>
        <taxon>Dikarya</taxon>
        <taxon>Ascomycota</taxon>
        <taxon>Pezizomycotina</taxon>
        <taxon>Dothideomycetes</taxon>
        <taxon>Dothideomycetidae</taxon>
        <taxon>Myriangiales</taxon>
        <taxon>Myriangiaceae</taxon>
        <taxon>Myriangium</taxon>
    </lineage>
</organism>
<sequence>MSGTTPAHSTNASGTSTPASRFRSQNATGEEALKSNTVGLVTLSDFRKRRAEALDTPDSRASTPTSDAPLKKKKRKPKKGGLSFDDDDEASESPASTAEPSRASTPAASTTPRLAANATVSFLAKSQTKSALAREAAVKDSLRREFVAEQARVRATPFVLPFVFFDGADAVGGKCRVTKGEQVWRFLERARKVGAESGGRGLKVWGRVSVDDLMLVVDDVVLAHHYEFYYFMLNGTNGFTRRLFAHKAEPTAATPSSAEVEEAAQQKGGLTLHGELRKAEQRGDEAGAGTQVVPDAELEGFNDDPGLVKVVDRRWYERNKHVFPMSAWQDFDPEKDFGSGSRKDAQGNAYFAASP</sequence>
<name>A0A9P4J522_9PEZI</name>
<evidence type="ECO:0000256" key="1">
    <source>
        <dbReference type="SAM" id="MobiDB-lite"/>
    </source>
</evidence>
<gene>
    <name evidence="3" type="ORF">K461DRAFT_294181</name>
</gene>
<evidence type="ECO:0000313" key="3">
    <source>
        <dbReference type="EMBL" id="KAF2152524.1"/>
    </source>
</evidence>
<proteinExistence type="predicted"/>
<comment type="caution">
    <text evidence="3">The sequence shown here is derived from an EMBL/GenBank/DDBJ whole genome shotgun (WGS) entry which is preliminary data.</text>
</comment>
<dbReference type="Proteomes" id="UP000799439">
    <property type="component" value="Unassembled WGS sequence"/>
</dbReference>
<evidence type="ECO:0000259" key="2">
    <source>
        <dbReference type="Pfam" id="PF04921"/>
    </source>
</evidence>
<accession>A0A9P4J522</accession>
<dbReference type="GO" id="GO:0005634">
    <property type="term" value="C:nucleus"/>
    <property type="evidence" value="ECO:0007669"/>
    <property type="project" value="InterPro"/>
</dbReference>
<dbReference type="PANTHER" id="PTHR12722:SF0">
    <property type="entry name" value="PROTEIN FAM50A"/>
    <property type="match status" value="1"/>
</dbReference>
<feature type="region of interest" description="Disordered" evidence="1">
    <location>
        <begin position="1"/>
        <end position="112"/>
    </location>
</feature>
<evidence type="ECO:0000313" key="4">
    <source>
        <dbReference type="Proteomes" id="UP000799439"/>
    </source>
</evidence>
<feature type="compositionally biased region" description="Basic and acidic residues" evidence="1">
    <location>
        <begin position="332"/>
        <end position="345"/>
    </location>
</feature>
<feature type="region of interest" description="Disordered" evidence="1">
    <location>
        <begin position="330"/>
        <end position="355"/>
    </location>
</feature>
<reference evidence="3" key="1">
    <citation type="journal article" date="2020" name="Stud. Mycol.">
        <title>101 Dothideomycetes genomes: a test case for predicting lifestyles and emergence of pathogens.</title>
        <authorList>
            <person name="Haridas S."/>
            <person name="Albert R."/>
            <person name="Binder M."/>
            <person name="Bloem J."/>
            <person name="Labutti K."/>
            <person name="Salamov A."/>
            <person name="Andreopoulos B."/>
            <person name="Baker S."/>
            <person name="Barry K."/>
            <person name="Bills G."/>
            <person name="Bluhm B."/>
            <person name="Cannon C."/>
            <person name="Castanera R."/>
            <person name="Culley D."/>
            <person name="Daum C."/>
            <person name="Ezra D."/>
            <person name="Gonzalez J."/>
            <person name="Henrissat B."/>
            <person name="Kuo A."/>
            <person name="Liang C."/>
            <person name="Lipzen A."/>
            <person name="Lutzoni F."/>
            <person name="Magnuson J."/>
            <person name="Mondo S."/>
            <person name="Nolan M."/>
            <person name="Ohm R."/>
            <person name="Pangilinan J."/>
            <person name="Park H.-J."/>
            <person name="Ramirez L."/>
            <person name="Alfaro M."/>
            <person name="Sun H."/>
            <person name="Tritt A."/>
            <person name="Yoshinaga Y."/>
            <person name="Zwiers L.-H."/>
            <person name="Turgeon B."/>
            <person name="Goodwin S."/>
            <person name="Spatafora J."/>
            <person name="Crous P."/>
            <person name="Grigoriev I."/>
        </authorList>
    </citation>
    <scope>NUCLEOTIDE SEQUENCE</scope>
    <source>
        <strain evidence="3">CBS 260.36</strain>
    </source>
</reference>
<dbReference type="EMBL" id="ML996086">
    <property type="protein sequence ID" value="KAF2152524.1"/>
    <property type="molecule type" value="Genomic_DNA"/>
</dbReference>
<dbReference type="OrthoDB" id="1562195at2759"/>
<dbReference type="InterPro" id="IPR048337">
    <property type="entry name" value="FAM50A/XAP5_C"/>
</dbReference>
<dbReference type="Pfam" id="PF04921">
    <property type="entry name" value="XAP5"/>
    <property type="match status" value="1"/>
</dbReference>
<dbReference type="GO" id="GO:0006325">
    <property type="term" value="P:chromatin organization"/>
    <property type="evidence" value="ECO:0007669"/>
    <property type="project" value="TreeGrafter"/>
</dbReference>